<gene>
    <name evidence="1" type="ORF">BDZ85DRAFT_12228</name>
</gene>
<name>A0A6A6GQX1_9PEZI</name>
<evidence type="ECO:0000313" key="2">
    <source>
        <dbReference type="Proteomes" id="UP000799538"/>
    </source>
</evidence>
<organism evidence="1 2">
    <name type="scientific">Elsinoe ampelina</name>
    <dbReference type="NCBI Taxonomy" id="302913"/>
    <lineage>
        <taxon>Eukaryota</taxon>
        <taxon>Fungi</taxon>
        <taxon>Dikarya</taxon>
        <taxon>Ascomycota</taxon>
        <taxon>Pezizomycotina</taxon>
        <taxon>Dothideomycetes</taxon>
        <taxon>Dothideomycetidae</taxon>
        <taxon>Myriangiales</taxon>
        <taxon>Elsinoaceae</taxon>
        <taxon>Elsinoe</taxon>
    </lineage>
</organism>
<sequence>MQSRCGLLTLLRDCPKTASNAVTLVFKHDKLVGPRYNLGWSYSFVVYRGLQDCAESKTGWDVRKHLLGAVICVWAMSAASQCTAVPYIQRLCPGTLAINRRTSSLHRQSLQQSRSIHANLQSCQTMPTPSLPKSFVTRSPEWGGIFALMTSGARSDI</sequence>
<keyword evidence="2" id="KW-1185">Reference proteome</keyword>
<dbReference type="EMBL" id="ML992501">
    <property type="protein sequence ID" value="KAF2228146.1"/>
    <property type="molecule type" value="Genomic_DNA"/>
</dbReference>
<proteinExistence type="predicted"/>
<dbReference type="AlphaFoldDB" id="A0A6A6GQX1"/>
<reference evidence="2" key="1">
    <citation type="journal article" date="2020" name="Stud. Mycol.">
        <title>101 Dothideomycetes genomes: A test case for predicting lifestyles and emergence of pathogens.</title>
        <authorList>
            <person name="Haridas S."/>
            <person name="Albert R."/>
            <person name="Binder M."/>
            <person name="Bloem J."/>
            <person name="LaButti K."/>
            <person name="Salamov A."/>
            <person name="Andreopoulos B."/>
            <person name="Baker S."/>
            <person name="Barry K."/>
            <person name="Bills G."/>
            <person name="Bluhm B."/>
            <person name="Cannon C."/>
            <person name="Castanera R."/>
            <person name="Culley D."/>
            <person name="Daum C."/>
            <person name="Ezra D."/>
            <person name="Gonzalez J."/>
            <person name="Henrissat B."/>
            <person name="Kuo A."/>
            <person name="Liang C."/>
            <person name="Lipzen A."/>
            <person name="Lutzoni F."/>
            <person name="Magnuson J."/>
            <person name="Mondo S."/>
            <person name="Nolan M."/>
            <person name="Ohm R."/>
            <person name="Pangilinan J."/>
            <person name="Park H.-J."/>
            <person name="Ramirez L."/>
            <person name="Alfaro M."/>
            <person name="Sun H."/>
            <person name="Tritt A."/>
            <person name="Yoshinaga Y."/>
            <person name="Zwiers L.-H."/>
            <person name="Turgeon B."/>
            <person name="Goodwin S."/>
            <person name="Spatafora J."/>
            <person name="Crous P."/>
            <person name="Grigoriev I."/>
        </authorList>
    </citation>
    <scope>NUCLEOTIDE SEQUENCE [LARGE SCALE GENOMIC DNA]</scope>
    <source>
        <strain evidence="2">CECT 20119</strain>
    </source>
</reference>
<dbReference type="Proteomes" id="UP000799538">
    <property type="component" value="Unassembled WGS sequence"/>
</dbReference>
<protein>
    <submittedName>
        <fullName evidence="1">Uncharacterized protein</fullName>
    </submittedName>
</protein>
<evidence type="ECO:0000313" key="1">
    <source>
        <dbReference type="EMBL" id="KAF2228146.1"/>
    </source>
</evidence>
<accession>A0A6A6GQX1</accession>